<dbReference type="EMBL" id="BMJC01000005">
    <property type="protein sequence ID" value="GGB17521.1"/>
    <property type="molecule type" value="Genomic_DNA"/>
</dbReference>
<dbReference type="Gene3D" id="2.160.20.10">
    <property type="entry name" value="Single-stranded right-handed beta-helix, Pectin lyase-like"/>
    <property type="match status" value="1"/>
</dbReference>
<dbReference type="GO" id="GO:0016837">
    <property type="term" value="F:carbon-oxygen lyase activity, acting on polysaccharides"/>
    <property type="evidence" value="ECO:0007669"/>
    <property type="project" value="TreeGrafter"/>
</dbReference>
<dbReference type="PANTHER" id="PTHR40088">
    <property type="entry name" value="PECTATE LYASE (EUROFUNG)"/>
    <property type="match status" value="1"/>
</dbReference>
<accession>A0A8J2UHB0</accession>
<keyword evidence="4" id="KW-0479">Metal-binding</keyword>
<evidence type="ECO:0000256" key="4">
    <source>
        <dbReference type="ARBA" id="ARBA00022723"/>
    </source>
</evidence>
<dbReference type="RefSeq" id="WP_188936370.1">
    <property type="nucleotide sequence ID" value="NZ_BMJC01000005.1"/>
</dbReference>
<dbReference type="AlphaFoldDB" id="A0A8J2UHB0"/>
<dbReference type="GO" id="GO:0046872">
    <property type="term" value="F:metal ion binding"/>
    <property type="evidence" value="ECO:0007669"/>
    <property type="project" value="UniProtKB-KW"/>
</dbReference>
<protein>
    <recommendedName>
        <fullName evidence="9">Right handed beta helix domain-containing protein</fullName>
    </recommendedName>
</protein>
<comment type="cofactor">
    <cofactor evidence="1">
        <name>Ca(2+)</name>
        <dbReference type="ChEBI" id="CHEBI:29108"/>
    </cofactor>
</comment>
<feature type="domain" description="Right handed beta helix" evidence="9">
    <location>
        <begin position="234"/>
        <end position="406"/>
    </location>
</feature>
<dbReference type="SUPFAM" id="SSF51126">
    <property type="entry name" value="Pectin lyase-like"/>
    <property type="match status" value="1"/>
</dbReference>
<proteinExistence type="inferred from homology"/>
<dbReference type="SMART" id="SM00710">
    <property type="entry name" value="PbH1"/>
    <property type="match status" value="8"/>
</dbReference>
<comment type="similarity">
    <text evidence="8">Belongs to the polysaccharide lyase 9 family.</text>
</comment>
<dbReference type="InterPro" id="IPR052052">
    <property type="entry name" value="Polysaccharide_Lyase_9"/>
</dbReference>
<evidence type="ECO:0000256" key="6">
    <source>
        <dbReference type="ARBA" id="ARBA00022837"/>
    </source>
</evidence>
<dbReference type="InterPro" id="IPR006626">
    <property type="entry name" value="PbH1"/>
</dbReference>
<evidence type="ECO:0000313" key="11">
    <source>
        <dbReference type="Proteomes" id="UP000607559"/>
    </source>
</evidence>
<name>A0A8J2UHB0_9BACT</name>
<dbReference type="GO" id="GO:0005576">
    <property type="term" value="C:extracellular region"/>
    <property type="evidence" value="ECO:0007669"/>
    <property type="project" value="UniProtKB-SubCell"/>
</dbReference>
<dbReference type="Pfam" id="PF13229">
    <property type="entry name" value="Beta_helix"/>
    <property type="match status" value="1"/>
</dbReference>
<dbReference type="Proteomes" id="UP000607559">
    <property type="component" value="Unassembled WGS sequence"/>
</dbReference>
<keyword evidence="6" id="KW-0106">Calcium</keyword>
<keyword evidence="11" id="KW-1185">Reference proteome</keyword>
<keyword evidence="3" id="KW-0964">Secreted</keyword>
<reference evidence="10" key="2">
    <citation type="submission" date="2020-09" db="EMBL/GenBank/DDBJ databases">
        <authorList>
            <person name="Sun Q."/>
            <person name="Zhou Y."/>
        </authorList>
    </citation>
    <scope>NUCLEOTIDE SEQUENCE</scope>
    <source>
        <strain evidence="10">CGMCC 1.15448</strain>
    </source>
</reference>
<evidence type="ECO:0000256" key="2">
    <source>
        <dbReference type="ARBA" id="ARBA00004613"/>
    </source>
</evidence>
<dbReference type="InterPro" id="IPR012334">
    <property type="entry name" value="Pectin_lyas_fold"/>
</dbReference>
<evidence type="ECO:0000313" key="10">
    <source>
        <dbReference type="EMBL" id="GGB17521.1"/>
    </source>
</evidence>
<organism evidence="10 11">
    <name type="scientific">Puia dinghuensis</name>
    <dbReference type="NCBI Taxonomy" id="1792502"/>
    <lineage>
        <taxon>Bacteria</taxon>
        <taxon>Pseudomonadati</taxon>
        <taxon>Bacteroidota</taxon>
        <taxon>Chitinophagia</taxon>
        <taxon>Chitinophagales</taxon>
        <taxon>Chitinophagaceae</taxon>
        <taxon>Puia</taxon>
    </lineage>
</organism>
<evidence type="ECO:0000256" key="3">
    <source>
        <dbReference type="ARBA" id="ARBA00022525"/>
    </source>
</evidence>
<keyword evidence="7" id="KW-0456">Lyase</keyword>
<dbReference type="PANTHER" id="PTHR40088:SF1">
    <property type="entry name" value="PECTATE LYASE PEL9"/>
    <property type="match status" value="1"/>
</dbReference>
<evidence type="ECO:0000256" key="8">
    <source>
        <dbReference type="ARBA" id="ARBA00038263"/>
    </source>
</evidence>
<gene>
    <name evidence="10" type="ORF">GCM10011511_46630</name>
</gene>
<comment type="subcellular location">
    <subcellularLocation>
        <location evidence="2">Secreted</location>
    </subcellularLocation>
</comment>
<evidence type="ECO:0000259" key="9">
    <source>
        <dbReference type="Pfam" id="PF13229"/>
    </source>
</evidence>
<evidence type="ECO:0000256" key="5">
    <source>
        <dbReference type="ARBA" id="ARBA00022729"/>
    </source>
</evidence>
<reference evidence="10" key="1">
    <citation type="journal article" date="2014" name="Int. J. Syst. Evol. Microbiol.">
        <title>Complete genome sequence of Corynebacterium casei LMG S-19264T (=DSM 44701T), isolated from a smear-ripened cheese.</title>
        <authorList>
            <consortium name="US DOE Joint Genome Institute (JGI-PGF)"/>
            <person name="Walter F."/>
            <person name="Albersmeier A."/>
            <person name="Kalinowski J."/>
            <person name="Ruckert C."/>
        </authorList>
    </citation>
    <scope>NUCLEOTIDE SEQUENCE</scope>
    <source>
        <strain evidence="10">CGMCC 1.15448</strain>
    </source>
</reference>
<evidence type="ECO:0000256" key="7">
    <source>
        <dbReference type="ARBA" id="ARBA00023239"/>
    </source>
</evidence>
<dbReference type="InterPro" id="IPR011050">
    <property type="entry name" value="Pectin_lyase_fold/virulence"/>
</dbReference>
<dbReference type="InterPro" id="IPR039448">
    <property type="entry name" value="Beta_helix"/>
</dbReference>
<sequence length="480" mass="52023">MISSEFSSLHDPTFNRLFDRYKHFYYRPAGLLAALVLMSQLVMAAGRNYYVNDGGDDAADGSRMHPWKTIVRVNQLRIQPGDSVFFQGGGSFEGVLRVEGEGGSAAHPAWIGVYGQGAATIMAGDSSAVVCYKAVWVRLQGLRLVGAGRKSGNVKEGLALIECEQVKVDGVDISGFQKAGLLIYASKEVAITRVYAHENGAAGINVEGSAGKLSCRDLTIVDCRADDNPGDPTNLTNHSGNGIVAGHCTNLLIDQCSATNNGWDMPRIGNGPVGIWCYEADSVTIQNCLAYRNKTSVGGADGGGFDLDGGVTHSIIQYCLSYENQGAGYCIFQYWLASPWYDNIIRYNISEDDGLVSDSRGGLYIWNSSGDSVQFHDCQVYNNTIYNTREAAVSFSEKSAHKGFVFHNNIFVGSDSLIRGQRWGGDVFRANAWWVLHGEDSRHADAAEGGKAMYVDPRRSLLKGVGAGWKKGERRVGANF</sequence>
<comment type="caution">
    <text evidence="10">The sequence shown here is derived from an EMBL/GenBank/DDBJ whole genome shotgun (WGS) entry which is preliminary data.</text>
</comment>
<keyword evidence="5" id="KW-0732">Signal</keyword>
<evidence type="ECO:0000256" key="1">
    <source>
        <dbReference type="ARBA" id="ARBA00001913"/>
    </source>
</evidence>